<dbReference type="RefSeq" id="WP_317901983.1">
    <property type="nucleotide sequence ID" value="NZ_JAIRBC010000011.1"/>
</dbReference>
<evidence type="ECO:0000256" key="1">
    <source>
        <dbReference type="ARBA" id="ARBA00022747"/>
    </source>
</evidence>
<dbReference type="Proteomes" id="UP001200642">
    <property type="component" value="Unassembled WGS sequence"/>
</dbReference>
<evidence type="ECO:0000313" key="4">
    <source>
        <dbReference type="Proteomes" id="UP001200642"/>
    </source>
</evidence>
<reference evidence="3" key="1">
    <citation type="submission" date="2023-02" db="EMBL/GenBank/DDBJ databases">
        <title>Genome of Flavobacteriaceae gen. nov. sp. strain F89.</title>
        <authorList>
            <person name="Wang Y."/>
        </authorList>
    </citation>
    <scope>NUCLEOTIDE SEQUENCE</scope>
    <source>
        <strain evidence="3">F89</strain>
    </source>
</reference>
<dbReference type="EMBL" id="JAIRBC010000011">
    <property type="protein sequence ID" value="MCG2460833.1"/>
    <property type="molecule type" value="Genomic_DNA"/>
</dbReference>
<keyword evidence="1" id="KW-0680">Restriction system</keyword>
<gene>
    <name evidence="3" type="ORF">K8352_08735</name>
</gene>
<dbReference type="AlphaFoldDB" id="A0AAE3EV34"/>
<evidence type="ECO:0008006" key="5">
    <source>
        <dbReference type="Google" id="ProtNLM"/>
    </source>
</evidence>
<dbReference type="GO" id="GO:0003677">
    <property type="term" value="F:DNA binding"/>
    <property type="evidence" value="ECO:0007669"/>
    <property type="project" value="UniProtKB-KW"/>
</dbReference>
<comment type="caution">
    <text evidence="3">The sequence shown here is derived from an EMBL/GenBank/DDBJ whole genome shotgun (WGS) entry which is preliminary data.</text>
</comment>
<evidence type="ECO:0000256" key="2">
    <source>
        <dbReference type="ARBA" id="ARBA00023125"/>
    </source>
</evidence>
<dbReference type="Gene3D" id="3.90.220.20">
    <property type="entry name" value="DNA methylase specificity domains"/>
    <property type="match status" value="1"/>
</dbReference>
<keyword evidence="2" id="KW-0238">DNA-binding</keyword>
<sequence>MAFLNESHIEATKVNIPSNVIQLEFEEILKPMYEEIQTLGEKNQLLQETRDLLLPRLISGKLSVEDLDIDKNSLAMAAEPEAAYKN</sequence>
<proteinExistence type="predicted"/>
<dbReference type="GO" id="GO:0009307">
    <property type="term" value="P:DNA restriction-modification system"/>
    <property type="evidence" value="ECO:0007669"/>
    <property type="project" value="UniProtKB-KW"/>
</dbReference>
<evidence type="ECO:0000313" key="3">
    <source>
        <dbReference type="EMBL" id="MCG2460833.1"/>
    </source>
</evidence>
<dbReference type="InterPro" id="IPR044946">
    <property type="entry name" value="Restrct_endonuc_typeI_TRD_sf"/>
</dbReference>
<name>A0AAE3EV34_9FLAO</name>
<accession>A0AAE3EV34</accession>
<dbReference type="SUPFAM" id="SSF116734">
    <property type="entry name" value="DNA methylase specificity domain"/>
    <property type="match status" value="1"/>
</dbReference>
<keyword evidence="4" id="KW-1185">Reference proteome</keyword>
<protein>
    <recommendedName>
        <fullName evidence="5">Type I restriction modification DNA specificity domain-containing protein</fullName>
    </recommendedName>
</protein>
<organism evidence="3 4">
    <name type="scientific">Cerina litoralis</name>
    <dbReference type="NCBI Taxonomy" id="2874477"/>
    <lineage>
        <taxon>Bacteria</taxon>
        <taxon>Pseudomonadati</taxon>
        <taxon>Bacteroidota</taxon>
        <taxon>Flavobacteriia</taxon>
        <taxon>Flavobacteriales</taxon>
        <taxon>Flavobacteriaceae</taxon>
        <taxon>Cerina</taxon>
    </lineage>
</organism>